<dbReference type="FunFam" id="3.40.50.300:FF:001025">
    <property type="entry name" value="ATPase family, AAA domain-containing 2B"/>
    <property type="match status" value="2"/>
</dbReference>
<feature type="domain" description="AAA+ ATPase" evidence="5">
    <location>
        <begin position="404"/>
        <end position="541"/>
    </location>
</feature>
<dbReference type="GO" id="GO:0005524">
    <property type="term" value="F:ATP binding"/>
    <property type="evidence" value="ECO:0007669"/>
    <property type="project" value="UniProtKB-KW"/>
</dbReference>
<gene>
    <name evidence="6" type="ORF">C464_05370</name>
</gene>
<keyword evidence="2" id="KW-0067">ATP-binding</keyword>
<keyword evidence="3" id="KW-0175">Coiled coil</keyword>
<accession>M0EM01</accession>
<dbReference type="STRING" id="1227466.C464_05370"/>
<comment type="caution">
    <text evidence="6">The sequence shown here is derived from an EMBL/GenBank/DDBJ whole genome shotgun (WGS) entry which is preliminary data.</text>
</comment>
<dbReference type="EMBL" id="AOJL01000026">
    <property type="protein sequence ID" value="ELZ48816.1"/>
    <property type="molecule type" value="Genomic_DNA"/>
</dbReference>
<feature type="domain" description="AAA+ ATPase" evidence="5">
    <location>
        <begin position="134"/>
        <end position="273"/>
    </location>
</feature>
<dbReference type="Gene3D" id="3.40.50.300">
    <property type="entry name" value="P-loop containing nucleotide triphosphate hydrolases"/>
    <property type="match status" value="2"/>
</dbReference>
<sequence>MIGFTGITEAPILSWLEQIYDESGKKSDTTDSRPPFRITNHSTNTTESQDDTTDSVQQPKDDTPTTSDETVTQTEGAEHTEQSIPDPSDVQGVDRPPERTFEDVIGLSDVKERIKEDVLIPARDDRFDKYGIGSVTGVLFHGPPGTGKTYVAKATAGELGYNYMEVDPSDIKSQYVGGGSENVNDLFERAKTAQPTLIFIDEIDSIAGERSETGGMTQSERSMINELLGELSKLNESEDDVIVVAATNTLDDVDTAIKRSGRFDTTIHIGAPDFETRYGILQSTLDDGPPNELANIDSDVIRSKTDGLVSSDMAEIGKSSIRKALAASQDGSTPVVRVEHLLESIEEIVSKRQQDNSAAKMIQEPPEINFNDVAGMDGLKRKLSQTIIDPAENPEKYEQYGLDITNGVLLYGPPGTGKTYLSKAVAGELEFNLISITASDVVSKWIGEGTQNVGELFETALDNQPSIVFIDEIDAIASQRGGGDRMHQDQKQIVNEILTGMSEVQGEDVVVIAATNLRSSLDDALTRSGRFDETIEVPPPDDEARMEMLKYHLSDRPLVTDKINWEKIKMLSRKDANGHPYVASDMKLITETAARLAMNQGSKITQDHLQQAIKDTDASHSTYN</sequence>
<evidence type="ECO:0000313" key="6">
    <source>
        <dbReference type="EMBL" id="ELZ48816.1"/>
    </source>
</evidence>
<evidence type="ECO:0000256" key="1">
    <source>
        <dbReference type="ARBA" id="ARBA00022741"/>
    </source>
</evidence>
<dbReference type="InterPro" id="IPR027417">
    <property type="entry name" value="P-loop_NTPase"/>
</dbReference>
<keyword evidence="7" id="KW-1185">Reference proteome</keyword>
<dbReference type="PROSITE" id="PS00674">
    <property type="entry name" value="AAA"/>
    <property type="match status" value="2"/>
</dbReference>
<evidence type="ECO:0000256" key="4">
    <source>
        <dbReference type="SAM" id="MobiDB-lite"/>
    </source>
</evidence>
<dbReference type="GO" id="GO:0016887">
    <property type="term" value="F:ATP hydrolysis activity"/>
    <property type="evidence" value="ECO:0007669"/>
    <property type="project" value="InterPro"/>
</dbReference>
<dbReference type="InterPro" id="IPR050168">
    <property type="entry name" value="AAA_ATPase_domain"/>
</dbReference>
<dbReference type="CDD" id="cd19481">
    <property type="entry name" value="RecA-like_protease"/>
    <property type="match status" value="1"/>
</dbReference>
<dbReference type="Pfam" id="PF00004">
    <property type="entry name" value="AAA"/>
    <property type="match status" value="2"/>
</dbReference>
<dbReference type="AlphaFoldDB" id="M0EM01"/>
<dbReference type="SUPFAM" id="SSF52540">
    <property type="entry name" value="P-loop containing nucleoside triphosphate hydrolases"/>
    <property type="match status" value="2"/>
</dbReference>
<evidence type="ECO:0000259" key="5">
    <source>
        <dbReference type="SMART" id="SM00382"/>
    </source>
</evidence>
<name>M0EM01_9EURY</name>
<evidence type="ECO:0000313" key="7">
    <source>
        <dbReference type="Proteomes" id="UP000011509"/>
    </source>
</evidence>
<reference evidence="6 7" key="1">
    <citation type="journal article" date="2014" name="PLoS Genet.">
        <title>Phylogenetically driven sequencing of extremely halophilic archaea reveals strategies for static and dynamic osmo-response.</title>
        <authorList>
            <person name="Becker E.A."/>
            <person name="Seitzer P.M."/>
            <person name="Tritt A."/>
            <person name="Larsen D."/>
            <person name="Krusor M."/>
            <person name="Yao A.I."/>
            <person name="Wu D."/>
            <person name="Madern D."/>
            <person name="Eisen J.A."/>
            <person name="Darling A.E."/>
            <person name="Facciotti M.T."/>
        </authorList>
    </citation>
    <scope>NUCLEOTIDE SEQUENCE [LARGE SCALE GENOMIC DNA]</scope>
    <source>
        <strain evidence="6 7">DSM 10284</strain>
    </source>
</reference>
<evidence type="ECO:0000256" key="2">
    <source>
        <dbReference type="ARBA" id="ARBA00022840"/>
    </source>
</evidence>
<organism evidence="6 7">
    <name type="scientific">Halorubrum coriense DSM 10284</name>
    <dbReference type="NCBI Taxonomy" id="1227466"/>
    <lineage>
        <taxon>Archaea</taxon>
        <taxon>Methanobacteriati</taxon>
        <taxon>Methanobacteriota</taxon>
        <taxon>Stenosarchaea group</taxon>
        <taxon>Halobacteria</taxon>
        <taxon>Halobacteriales</taxon>
        <taxon>Haloferacaceae</taxon>
        <taxon>Halorubrum</taxon>
    </lineage>
</organism>
<dbReference type="InterPro" id="IPR003593">
    <property type="entry name" value="AAA+_ATPase"/>
</dbReference>
<feature type="compositionally biased region" description="Polar residues" evidence="4">
    <location>
        <begin position="54"/>
        <end position="75"/>
    </location>
</feature>
<keyword evidence="6" id="KW-0378">Hydrolase</keyword>
<keyword evidence="6" id="KW-0347">Helicase</keyword>
<proteinExistence type="predicted"/>
<protein>
    <submittedName>
        <fullName evidence="6">Holliday junction DNA helicase</fullName>
    </submittedName>
</protein>
<dbReference type="PATRIC" id="fig|1227466.3.peg.1085"/>
<dbReference type="Gene3D" id="1.10.8.60">
    <property type="match status" value="2"/>
</dbReference>
<dbReference type="InterPro" id="IPR003960">
    <property type="entry name" value="ATPase_AAA_CS"/>
</dbReference>
<keyword evidence="1" id="KW-0547">Nucleotide-binding</keyword>
<dbReference type="InterPro" id="IPR003959">
    <property type="entry name" value="ATPase_AAA_core"/>
</dbReference>
<dbReference type="GO" id="GO:0004386">
    <property type="term" value="F:helicase activity"/>
    <property type="evidence" value="ECO:0007669"/>
    <property type="project" value="UniProtKB-KW"/>
</dbReference>
<dbReference type="Proteomes" id="UP000011509">
    <property type="component" value="Unassembled WGS sequence"/>
</dbReference>
<evidence type="ECO:0000256" key="3">
    <source>
        <dbReference type="ARBA" id="ARBA00023054"/>
    </source>
</evidence>
<dbReference type="SMART" id="SM00382">
    <property type="entry name" value="AAA"/>
    <property type="match status" value="2"/>
</dbReference>
<dbReference type="PANTHER" id="PTHR23077">
    <property type="entry name" value="AAA-FAMILY ATPASE"/>
    <property type="match status" value="1"/>
</dbReference>
<dbReference type="PANTHER" id="PTHR23077:SF198">
    <property type="entry name" value="ATP-DEPENDENT ZINC METALLOPROTEASE FTSH"/>
    <property type="match status" value="1"/>
</dbReference>
<feature type="region of interest" description="Disordered" evidence="4">
    <location>
        <begin position="23"/>
        <end position="102"/>
    </location>
</feature>